<evidence type="ECO:0000256" key="2">
    <source>
        <dbReference type="SAM" id="SignalP"/>
    </source>
</evidence>
<dbReference type="RefSeq" id="WP_281404050.1">
    <property type="nucleotide sequence ID" value="NZ_JACHJV010000001.1"/>
</dbReference>
<gene>
    <name evidence="3" type="ORF">FHR34_006356</name>
</gene>
<dbReference type="EMBL" id="JACHJV010000001">
    <property type="protein sequence ID" value="MBB4927363.1"/>
    <property type="molecule type" value="Genomic_DNA"/>
</dbReference>
<comment type="caution">
    <text evidence="3">The sequence shown here is derived from an EMBL/GenBank/DDBJ whole genome shotgun (WGS) entry which is preliminary data.</text>
</comment>
<keyword evidence="4" id="KW-1185">Reference proteome</keyword>
<sequence>MSPLATMTALNTLTALTARAARAAQRTAPPTAEPPFEQAPLTG</sequence>
<proteinExistence type="predicted"/>
<feature type="signal peptide" evidence="2">
    <location>
        <begin position="1"/>
        <end position="20"/>
    </location>
</feature>
<feature type="compositionally biased region" description="Low complexity" evidence="1">
    <location>
        <begin position="20"/>
        <end position="30"/>
    </location>
</feature>
<organism evidence="3 4">
    <name type="scientific">Kitasatospora kifunensis</name>
    <name type="common">Streptomyces kifunensis</name>
    <dbReference type="NCBI Taxonomy" id="58351"/>
    <lineage>
        <taxon>Bacteria</taxon>
        <taxon>Bacillati</taxon>
        <taxon>Actinomycetota</taxon>
        <taxon>Actinomycetes</taxon>
        <taxon>Kitasatosporales</taxon>
        <taxon>Streptomycetaceae</taxon>
        <taxon>Kitasatospora</taxon>
    </lineage>
</organism>
<accession>A0A7W7R8H4</accession>
<dbReference type="AlphaFoldDB" id="A0A7W7R8H4"/>
<evidence type="ECO:0000256" key="1">
    <source>
        <dbReference type="SAM" id="MobiDB-lite"/>
    </source>
</evidence>
<evidence type="ECO:0000313" key="3">
    <source>
        <dbReference type="EMBL" id="MBB4927363.1"/>
    </source>
</evidence>
<dbReference type="Proteomes" id="UP000540506">
    <property type="component" value="Unassembled WGS sequence"/>
</dbReference>
<feature type="chain" id="PRO_5031189497" evidence="2">
    <location>
        <begin position="21"/>
        <end position="43"/>
    </location>
</feature>
<evidence type="ECO:0000313" key="4">
    <source>
        <dbReference type="Proteomes" id="UP000540506"/>
    </source>
</evidence>
<name>A0A7W7R8H4_KITKI</name>
<feature type="region of interest" description="Disordered" evidence="1">
    <location>
        <begin position="20"/>
        <end position="43"/>
    </location>
</feature>
<protein>
    <submittedName>
        <fullName evidence="3">Uncharacterized protein</fullName>
    </submittedName>
</protein>
<keyword evidence="2" id="KW-0732">Signal</keyword>
<reference evidence="3 4" key="1">
    <citation type="submission" date="2020-08" db="EMBL/GenBank/DDBJ databases">
        <title>Sequencing the genomes of 1000 actinobacteria strains.</title>
        <authorList>
            <person name="Klenk H.-P."/>
        </authorList>
    </citation>
    <scope>NUCLEOTIDE SEQUENCE [LARGE SCALE GENOMIC DNA]</scope>
    <source>
        <strain evidence="3 4">DSM 41654</strain>
    </source>
</reference>